<dbReference type="SUPFAM" id="SSF50129">
    <property type="entry name" value="GroES-like"/>
    <property type="match status" value="1"/>
</dbReference>
<evidence type="ECO:0000259" key="1">
    <source>
        <dbReference type="SMART" id="SM00829"/>
    </source>
</evidence>
<dbReference type="GO" id="GO:0016491">
    <property type="term" value="F:oxidoreductase activity"/>
    <property type="evidence" value="ECO:0007669"/>
    <property type="project" value="InterPro"/>
</dbReference>
<dbReference type="GO" id="GO:0005739">
    <property type="term" value="C:mitochondrion"/>
    <property type="evidence" value="ECO:0007669"/>
    <property type="project" value="TreeGrafter"/>
</dbReference>
<dbReference type="Gene3D" id="3.40.50.720">
    <property type="entry name" value="NAD(P)-binding Rossmann-like Domain"/>
    <property type="match status" value="1"/>
</dbReference>
<accession>A0A1Y2B5H8</accession>
<keyword evidence="3" id="KW-1185">Reference proteome</keyword>
<gene>
    <name evidence="2" type="ORF">BCR39DRAFT_530449</name>
</gene>
<dbReference type="InParanoid" id="A0A1Y2B5H8"/>
<dbReference type="InterPro" id="IPR011032">
    <property type="entry name" value="GroES-like_sf"/>
</dbReference>
<dbReference type="STRING" id="71784.A0A1Y2B5H8"/>
<evidence type="ECO:0000313" key="3">
    <source>
        <dbReference type="Proteomes" id="UP000193986"/>
    </source>
</evidence>
<dbReference type="InterPro" id="IPR036291">
    <property type="entry name" value="NAD(P)-bd_dom_sf"/>
</dbReference>
<reference evidence="2 3" key="1">
    <citation type="submission" date="2016-07" db="EMBL/GenBank/DDBJ databases">
        <title>Pervasive Adenine N6-methylation of Active Genes in Fungi.</title>
        <authorList>
            <consortium name="DOE Joint Genome Institute"/>
            <person name="Mondo S.J."/>
            <person name="Dannebaum R.O."/>
            <person name="Kuo R.C."/>
            <person name="Labutti K."/>
            <person name="Haridas S."/>
            <person name="Kuo A."/>
            <person name="Salamov A."/>
            <person name="Ahrendt S.R."/>
            <person name="Lipzen A."/>
            <person name="Sullivan W."/>
            <person name="Andreopoulos W.B."/>
            <person name="Clum A."/>
            <person name="Lindquist E."/>
            <person name="Daum C."/>
            <person name="Ramamoorthy G.K."/>
            <person name="Gryganskyi A."/>
            <person name="Culley D."/>
            <person name="Magnuson J.K."/>
            <person name="James T.Y."/>
            <person name="O'Malley M.A."/>
            <person name="Stajich J.E."/>
            <person name="Spatafora J.W."/>
            <person name="Visel A."/>
            <person name="Grigoriev I.V."/>
        </authorList>
    </citation>
    <scope>NUCLEOTIDE SEQUENCE [LARGE SCALE GENOMIC DNA]</scope>
    <source>
        <strain evidence="2 3">68-887.2</strain>
    </source>
</reference>
<dbReference type="Proteomes" id="UP000193986">
    <property type="component" value="Unassembled WGS sequence"/>
</dbReference>
<dbReference type="SMART" id="SM00829">
    <property type="entry name" value="PKS_ER"/>
    <property type="match status" value="1"/>
</dbReference>
<dbReference type="Gene3D" id="3.90.180.10">
    <property type="entry name" value="Medium-chain alcohol dehydrogenases, catalytic domain"/>
    <property type="match status" value="1"/>
</dbReference>
<dbReference type="InterPro" id="IPR020843">
    <property type="entry name" value="ER"/>
</dbReference>
<evidence type="ECO:0000313" key="2">
    <source>
        <dbReference type="EMBL" id="ORY29984.1"/>
    </source>
</evidence>
<dbReference type="SUPFAM" id="SSF51735">
    <property type="entry name" value="NAD(P)-binding Rossmann-fold domains"/>
    <property type="match status" value="1"/>
</dbReference>
<organism evidence="2 3">
    <name type="scientific">Naematelia encephala</name>
    <dbReference type="NCBI Taxonomy" id="71784"/>
    <lineage>
        <taxon>Eukaryota</taxon>
        <taxon>Fungi</taxon>
        <taxon>Dikarya</taxon>
        <taxon>Basidiomycota</taxon>
        <taxon>Agaricomycotina</taxon>
        <taxon>Tremellomycetes</taxon>
        <taxon>Tremellales</taxon>
        <taxon>Naemateliaceae</taxon>
        <taxon>Naematelia</taxon>
    </lineage>
</organism>
<dbReference type="EMBL" id="MCFC01000022">
    <property type="protein sequence ID" value="ORY29984.1"/>
    <property type="molecule type" value="Genomic_DNA"/>
</dbReference>
<proteinExistence type="predicted"/>
<sequence length="374" mass="40382">MSDVKNEAWQYTTRGRLSTTIQLTQRPYPTYGEEDIVVEIRAAAVNPVEEQIAQLPDLMLRLGGAPPMGTPFIPSQDFSGVVHAAGLKSPWKVGDEVCGLKLDLSGEGTLQRYLRVPPSIPVIRKPSSLSFTEAAAMPLVYQTVYTALVSYGRLPFEPSPEDTGKRSVLILGGSSGTGSVAVMMAKQMGCKVVASCSGKNADFVKSLGADEIIDYRTEHVAEKAIASEHAPYAVVFDCVGGKDLIPYLNRLVLSDPKAPKLGIFVTIVGDKTDPDVLGGSVSNLTYPSQVLRHIRGALTDLLPNWLPCKSWIAGKRYACISLDQKTSYLDTIPVFLQRGGKVIIDSTFPFAEAKEAFAKLESSRAVGKVVVEFA</sequence>
<name>A0A1Y2B5H8_9TREE</name>
<dbReference type="PANTHER" id="PTHR11695:SF647">
    <property type="entry name" value="ENOYL REDUCTASE (ER) DOMAIN-CONTAINING PROTEIN"/>
    <property type="match status" value="1"/>
</dbReference>
<feature type="domain" description="Enoyl reductase (ER)" evidence="1">
    <location>
        <begin position="16"/>
        <end position="371"/>
    </location>
</feature>
<dbReference type="Pfam" id="PF13602">
    <property type="entry name" value="ADH_zinc_N_2"/>
    <property type="match status" value="1"/>
</dbReference>
<dbReference type="FunCoup" id="A0A1Y2B5H8">
    <property type="interactions" value="260"/>
</dbReference>
<dbReference type="OrthoDB" id="3509362at2759"/>
<dbReference type="Pfam" id="PF08240">
    <property type="entry name" value="ADH_N"/>
    <property type="match status" value="1"/>
</dbReference>
<protein>
    <recommendedName>
        <fullName evidence="1">Enoyl reductase (ER) domain-containing protein</fullName>
    </recommendedName>
</protein>
<dbReference type="AlphaFoldDB" id="A0A1Y2B5H8"/>
<dbReference type="InterPro" id="IPR050700">
    <property type="entry name" value="YIM1/Zinc_Alcohol_DH_Fams"/>
</dbReference>
<dbReference type="InterPro" id="IPR013154">
    <property type="entry name" value="ADH-like_N"/>
</dbReference>
<dbReference type="PANTHER" id="PTHR11695">
    <property type="entry name" value="ALCOHOL DEHYDROGENASE RELATED"/>
    <property type="match status" value="1"/>
</dbReference>
<comment type="caution">
    <text evidence="2">The sequence shown here is derived from an EMBL/GenBank/DDBJ whole genome shotgun (WGS) entry which is preliminary data.</text>
</comment>
<dbReference type="CDD" id="cd08267">
    <property type="entry name" value="MDR1"/>
    <property type="match status" value="1"/>
</dbReference>